<proteinExistence type="predicted"/>
<sequence length="123" mass="13694">MVRRGKSSCVLTRIKSPELMGCCRSGVSISPVLVAAVNEGLFGRRTPAARLFKSFRQSGAPGEIGAARCPQEHGYHGRLSHVDTVQLTCRHMPKYGKFLRSPPKFTTEDHVITKTCYRYEKPT</sequence>
<gene>
    <name evidence="1" type="ORF">EYF80_024933</name>
</gene>
<organism evidence="1 2">
    <name type="scientific">Liparis tanakae</name>
    <name type="common">Tanaka's snailfish</name>
    <dbReference type="NCBI Taxonomy" id="230148"/>
    <lineage>
        <taxon>Eukaryota</taxon>
        <taxon>Metazoa</taxon>
        <taxon>Chordata</taxon>
        <taxon>Craniata</taxon>
        <taxon>Vertebrata</taxon>
        <taxon>Euteleostomi</taxon>
        <taxon>Actinopterygii</taxon>
        <taxon>Neopterygii</taxon>
        <taxon>Teleostei</taxon>
        <taxon>Neoteleostei</taxon>
        <taxon>Acanthomorphata</taxon>
        <taxon>Eupercaria</taxon>
        <taxon>Perciformes</taxon>
        <taxon>Cottioidei</taxon>
        <taxon>Cottales</taxon>
        <taxon>Liparidae</taxon>
        <taxon>Liparis</taxon>
    </lineage>
</organism>
<keyword evidence="2" id="KW-1185">Reference proteome</keyword>
<evidence type="ECO:0000313" key="1">
    <source>
        <dbReference type="EMBL" id="TNN64842.1"/>
    </source>
</evidence>
<accession>A0A4Z2HJ09</accession>
<reference evidence="1 2" key="1">
    <citation type="submission" date="2019-03" db="EMBL/GenBank/DDBJ databases">
        <title>First draft genome of Liparis tanakae, snailfish: a comprehensive survey of snailfish specific genes.</title>
        <authorList>
            <person name="Kim W."/>
            <person name="Song I."/>
            <person name="Jeong J.-H."/>
            <person name="Kim D."/>
            <person name="Kim S."/>
            <person name="Ryu S."/>
            <person name="Song J.Y."/>
            <person name="Lee S.K."/>
        </authorList>
    </citation>
    <scope>NUCLEOTIDE SEQUENCE [LARGE SCALE GENOMIC DNA]</scope>
    <source>
        <tissue evidence="1">Muscle</tissue>
    </source>
</reference>
<comment type="caution">
    <text evidence="1">The sequence shown here is derived from an EMBL/GenBank/DDBJ whole genome shotgun (WGS) entry which is preliminary data.</text>
</comment>
<dbReference type="EMBL" id="SRLO01000245">
    <property type="protein sequence ID" value="TNN64842.1"/>
    <property type="molecule type" value="Genomic_DNA"/>
</dbReference>
<name>A0A4Z2HJ09_9TELE</name>
<dbReference type="AlphaFoldDB" id="A0A4Z2HJ09"/>
<protein>
    <submittedName>
        <fullName evidence="1">Uncharacterized protein</fullName>
    </submittedName>
</protein>
<evidence type="ECO:0000313" key="2">
    <source>
        <dbReference type="Proteomes" id="UP000314294"/>
    </source>
</evidence>
<dbReference type="Proteomes" id="UP000314294">
    <property type="component" value="Unassembled WGS sequence"/>
</dbReference>